<evidence type="ECO:0000256" key="4">
    <source>
        <dbReference type="ARBA" id="ARBA00023002"/>
    </source>
</evidence>
<evidence type="ECO:0000259" key="5">
    <source>
        <dbReference type="Pfam" id="PF07992"/>
    </source>
</evidence>
<keyword evidence="4" id="KW-0560">Oxidoreductase</keyword>
<dbReference type="EMBL" id="JACCKX010000001">
    <property type="protein sequence ID" value="NZA00818.1"/>
    <property type="molecule type" value="Genomic_DNA"/>
</dbReference>
<keyword evidence="2" id="KW-0285">Flavoprotein</keyword>
<dbReference type="InterPro" id="IPR036188">
    <property type="entry name" value="FAD/NAD-bd_sf"/>
</dbReference>
<dbReference type="PANTHER" id="PTHR42913">
    <property type="entry name" value="APOPTOSIS-INDUCING FACTOR 1"/>
    <property type="match status" value="1"/>
</dbReference>
<dbReference type="InterPro" id="IPR051169">
    <property type="entry name" value="NADH-Q_oxidoreductase"/>
</dbReference>
<evidence type="ECO:0000256" key="3">
    <source>
        <dbReference type="ARBA" id="ARBA00022827"/>
    </source>
</evidence>
<keyword evidence="3" id="KW-0274">FAD</keyword>
<dbReference type="Proteomes" id="UP000589716">
    <property type="component" value="Unassembled WGS sequence"/>
</dbReference>
<name>A0A853IW71_9BURK</name>
<gene>
    <name evidence="6" type="ORF">H0I39_01725</name>
</gene>
<dbReference type="RefSeq" id="WP_180549354.1">
    <property type="nucleotide sequence ID" value="NZ_JACCKX010000001.1"/>
</dbReference>
<dbReference type="SUPFAM" id="SSF51905">
    <property type="entry name" value="FAD/NAD(P)-binding domain"/>
    <property type="match status" value="2"/>
</dbReference>
<dbReference type="PANTHER" id="PTHR42913:SF9">
    <property type="entry name" value="SLR1591 PROTEIN"/>
    <property type="match status" value="1"/>
</dbReference>
<proteinExistence type="predicted"/>
<keyword evidence="7" id="KW-1185">Reference proteome</keyword>
<feature type="domain" description="FAD/NAD(P)-binding" evidence="5">
    <location>
        <begin position="9"/>
        <end position="290"/>
    </location>
</feature>
<sequence length="363" mass="38739">MTVNPSRKHLVLLGAGRAHLQVLKSFARQGTGDMNVTLVAPHPYYIEPAMLPGHVSGDYALEDLRVPLDNLVEASGAHFVPAHVISLDPAGRRVQLSSGDAVPYDVLSINVEPVVDRDAIEAAMPGARRNALFTRPLETFVQLWPQLQALARERALQVAVVGDSVPAIELAMAVAHALAAPHGSRVTLVAGESPLLADQTPALQRRVLARLKALNITVLQDPCIGMDGRALQLASGATLLCDAPLLATGAGAPGWLLQAGLQADEHGQPLVNERLQSDSHRQVFVVPDEAPPEVGPVLEANLRTAISGGAFKKAPLDLSRLKVVGCGDGRAIAVWGPLSLEGREVWQWKDRRDRRQLAALFGP</sequence>
<evidence type="ECO:0000256" key="2">
    <source>
        <dbReference type="ARBA" id="ARBA00022630"/>
    </source>
</evidence>
<dbReference type="GO" id="GO:0019646">
    <property type="term" value="P:aerobic electron transport chain"/>
    <property type="evidence" value="ECO:0007669"/>
    <property type="project" value="TreeGrafter"/>
</dbReference>
<comment type="cofactor">
    <cofactor evidence="1">
        <name>FAD</name>
        <dbReference type="ChEBI" id="CHEBI:57692"/>
    </cofactor>
</comment>
<dbReference type="Pfam" id="PF07992">
    <property type="entry name" value="Pyr_redox_2"/>
    <property type="match status" value="1"/>
</dbReference>
<organism evidence="6 7">
    <name type="scientific">Ottowia beijingensis</name>
    <dbReference type="NCBI Taxonomy" id="1207057"/>
    <lineage>
        <taxon>Bacteria</taxon>
        <taxon>Pseudomonadati</taxon>
        <taxon>Pseudomonadota</taxon>
        <taxon>Betaproteobacteria</taxon>
        <taxon>Burkholderiales</taxon>
        <taxon>Comamonadaceae</taxon>
        <taxon>Ottowia</taxon>
    </lineage>
</organism>
<reference evidence="6 7" key="1">
    <citation type="submission" date="2020-07" db="EMBL/GenBank/DDBJ databases">
        <authorList>
            <person name="Maaloum M."/>
        </authorList>
    </citation>
    <scope>NUCLEOTIDE SEQUENCE [LARGE SCALE GENOMIC DNA]</scope>
    <source>
        <strain evidence="6 7">GCS-AN-3</strain>
    </source>
</reference>
<dbReference type="AlphaFoldDB" id="A0A853IW71"/>
<evidence type="ECO:0000313" key="6">
    <source>
        <dbReference type="EMBL" id="NZA00818.1"/>
    </source>
</evidence>
<dbReference type="GO" id="GO:0003955">
    <property type="term" value="F:NAD(P)H dehydrogenase (quinone) activity"/>
    <property type="evidence" value="ECO:0007669"/>
    <property type="project" value="TreeGrafter"/>
</dbReference>
<evidence type="ECO:0000313" key="7">
    <source>
        <dbReference type="Proteomes" id="UP000589716"/>
    </source>
</evidence>
<dbReference type="InterPro" id="IPR023753">
    <property type="entry name" value="FAD/NAD-binding_dom"/>
</dbReference>
<evidence type="ECO:0000256" key="1">
    <source>
        <dbReference type="ARBA" id="ARBA00001974"/>
    </source>
</evidence>
<comment type="caution">
    <text evidence="6">The sequence shown here is derived from an EMBL/GenBank/DDBJ whole genome shotgun (WGS) entry which is preliminary data.</text>
</comment>
<dbReference type="Gene3D" id="3.50.50.100">
    <property type="match status" value="1"/>
</dbReference>
<accession>A0A853IW71</accession>
<protein>
    <submittedName>
        <fullName evidence="6">FAD-dependent oxidoreductase</fullName>
    </submittedName>
</protein>